<gene>
    <name evidence="1" type="ORF">KEM10_00765</name>
</gene>
<dbReference type="Proteomes" id="UP000708576">
    <property type="component" value="Unassembled WGS sequence"/>
</dbReference>
<sequence>MKNLNDLGVQEMDALELKMIEGGIIWWVLGGLAWDFLNDPEGCAEDFMYGWDKARS</sequence>
<evidence type="ECO:0000313" key="1">
    <source>
        <dbReference type="EMBL" id="MBS2096786.1"/>
    </source>
</evidence>
<proteinExistence type="predicted"/>
<accession>A0ABS5JPG6</accession>
<evidence type="ECO:0000313" key="2">
    <source>
        <dbReference type="Proteomes" id="UP000708576"/>
    </source>
</evidence>
<protein>
    <recommendedName>
        <fullName evidence="3">Bacteriocin</fullName>
    </recommendedName>
</protein>
<organism evidence="1 2">
    <name type="scientific">Carboxylicivirga linearis</name>
    <dbReference type="NCBI Taxonomy" id="1628157"/>
    <lineage>
        <taxon>Bacteria</taxon>
        <taxon>Pseudomonadati</taxon>
        <taxon>Bacteroidota</taxon>
        <taxon>Bacteroidia</taxon>
        <taxon>Marinilabiliales</taxon>
        <taxon>Marinilabiliaceae</taxon>
        <taxon>Carboxylicivirga</taxon>
    </lineage>
</organism>
<evidence type="ECO:0008006" key="3">
    <source>
        <dbReference type="Google" id="ProtNLM"/>
    </source>
</evidence>
<keyword evidence="2" id="KW-1185">Reference proteome</keyword>
<dbReference type="EMBL" id="JAGUCO010000001">
    <property type="protein sequence ID" value="MBS2096786.1"/>
    <property type="molecule type" value="Genomic_DNA"/>
</dbReference>
<name>A0ABS5JPG6_9BACT</name>
<reference evidence="1 2" key="1">
    <citation type="journal article" date="2015" name="Int. J. Syst. Evol. Microbiol.">
        <title>Carboxylicivirga linearis sp. nov., isolated from a sea cucumber culture pond.</title>
        <authorList>
            <person name="Wang F.Q."/>
            <person name="Zhou Y.X."/>
            <person name="Lin X.Z."/>
            <person name="Chen G.J."/>
            <person name="Du Z.J."/>
        </authorList>
    </citation>
    <scope>NUCLEOTIDE SEQUENCE [LARGE SCALE GENOMIC DNA]</scope>
    <source>
        <strain evidence="1 2">FB218</strain>
    </source>
</reference>
<comment type="caution">
    <text evidence="1">The sequence shown here is derived from an EMBL/GenBank/DDBJ whole genome shotgun (WGS) entry which is preliminary data.</text>
</comment>
<dbReference type="RefSeq" id="WP_212212211.1">
    <property type="nucleotide sequence ID" value="NZ_JAGUCO010000001.1"/>
</dbReference>